<protein>
    <submittedName>
        <fullName evidence="1">Uncharacterized protein</fullName>
    </submittedName>
</protein>
<accession>A0A5K1JZH3</accession>
<evidence type="ECO:0000313" key="1">
    <source>
        <dbReference type="EMBL" id="VWO98073.1"/>
    </source>
</evidence>
<name>A0A5K1JZH3_9APHY</name>
<organism evidence="1">
    <name type="scientific">Ganoderma boninense</name>
    <dbReference type="NCBI Taxonomy" id="34458"/>
    <lineage>
        <taxon>Eukaryota</taxon>
        <taxon>Fungi</taxon>
        <taxon>Dikarya</taxon>
        <taxon>Basidiomycota</taxon>
        <taxon>Agaricomycotina</taxon>
        <taxon>Agaricomycetes</taxon>
        <taxon>Polyporales</taxon>
        <taxon>Polyporaceae</taxon>
        <taxon>Ganoderma</taxon>
    </lineage>
</organism>
<proteinExistence type="predicted"/>
<sequence length="143" mass="15382">MMSDLDTVLEDIVAVQENYQRGLVGAAEDHMAVDSDEPVGTVGHQAIAEHEFAEDEHDDVVRALVAHPPRPNVAVYALVVTATPSRVAFTWQDSRAVELDFTHAAVGALAVTGCPMWTQAGLREDDLVVSAGDRSCPRYKGAL</sequence>
<dbReference type="AlphaFoldDB" id="A0A5K1JZH3"/>
<dbReference type="EMBL" id="LR726708">
    <property type="protein sequence ID" value="VWO98073.1"/>
    <property type="molecule type" value="Genomic_DNA"/>
</dbReference>
<reference evidence="1" key="1">
    <citation type="submission" date="2019-10" db="EMBL/GenBank/DDBJ databases">
        <authorList>
            <person name="Nor Muhammad N."/>
        </authorList>
    </citation>
    <scope>NUCLEOTIDE SEQUENCE</scope>
</reference>
<gene>
    <name evidence="1" type="primary">I1RYC3</name>
</gene>